<dbReference type="SUPFAM" id="SSF47781">
    <property type="entry name" value="RuvA domain 2-like"/>
    <property type="match status" value="3"/>
</dbReference>
<evidence type="ECO:0000256" key="1">
    <source>
        <dbReference type="SAM" id="Phobius"/>
    </source>
</evidence>
<dbReference type="Proteomes" id="UP001595526">
    <property type="component" value="Unassembled WGS sequence"/>
</dbReference>
<keyword evidence="1" id="KW-0812">Transmembrane</keyword>
<sequence>MIHRWFERCFAFSRRELNGICMLSIFLLALWAAPRFYRLIHVSEDTDISAHIDKVEHFLSTATPKSPRRIDSTSQLLDVVTHLENIDYFTFDPNGLPAVEWKRLGLSDRQIRVIKNYEAKGGHFRVKEDLKKIYSIGDSDYARLAPYIHIPVKSPGQEAAPPTEHSESAKKITPILKERTALAIELNTADSTDLQQLPGIGPVYASRIVRFRNRLGGFHHVSQLMDVYGFDTLRFDGLKKFVHVDTSLVKKIALNTADYEALKAHPFISPKLANLIVQYRKQHGPYRATHDLLQIAVMDEENFRKIAPYVTLSDD</sequence>
<keyword evidence="1" id="KW-0472">Membrane</keyword>
<accession>A0ABV7JLX2</accession>
<dbReference type="PANTHER" id="PTHR21180">
    <property type="entry name" value="ENDONUCLEASE/EXONUCLEASE/PHOSPHATASE FAMILY DOMAIN-CONTAINING PROTEIN 1"/>
    <property type="match status" value="1"/>
</dbReference>
<proteinExistence type="predicted"/>
<protein>
    <submittedName>
        <fullName evidence="2">ComEA family DNA-binding protein</fullName>
    </submittedName>
</protein>
<dbReference type="GO" id="GO:0003677">
    <property type="term" value="F:DNA binding"/>
    <property type="evidence" value="ECO:0007669"/>
    <property type="project" value="UniProtKB-KW"/>
</dbReference>
<gene>
    <name evidence="2" type="ORF">ACFOET_05420</name>
</gene>
<dbReference type="Pfam" id="PF12836">
    <property type="entry name" value="HHH_3"/>
    <property type="match status" value="2"/>
</dbReference>
<dbReference type="InterPro" id="IPR010994">
    <property type="entry name" value="RuvA_2-like"/>
</dbReference>
<dbReference type="Gene3D" id="1.10.150.280">
    <property type="entry name" value="AF1531-like domain"/>
    <property type="match status" value="2"/>
</dbReference>
<dbReference type="EMBL" id="JBHRTA010000009">
    <property type="protein sequence ID" value="MFC3197046.1"/>
    <property type="molecule type" value="Genomic_DNA"/>
</dbReference>
<keyword evidence="2" id="KW-0238">DNA-binding</keyword>
<comment type="caution">
    <text evidence="2">The sequence shown here is derived from an EMBL/GenBank/DDBJ whole genome shotgun (WGS) entry which is preliminary data.</text>
</comment>
<dbReference type="PANTHER" id="PTHR21180:SF32">
    <property type="entry name" value="ENDONUCLEASE_EXONUCLEASE_PHOSPHATASE FAMILY DOMAIN-CONTAINING PROTEIN 1"/>
    <property type="match status" value="1"/>
</dbReference>
<evidence type="ECO:0000313" key="2">
    <source>
        <dbReference type="EMBL" id="MFC3197046.1"/>
    </source>
</evidence>
<organism evidence="2 3">
    <name type="scientific">Parapedobacter deserti</name>
    <dbReference type="NCBI Taxonomy" id="1912957"/>
    <lineage>
        <taxon>Bacteria</taxon>
        <taxon>Pseudomonadati</taxon>
        <taxon>Bacteroidota</taxon>
        <taxon>Sphingobacteriia</taxon>
        <taxon>Sphingobacteriales</taxon>
        <taxon>Sphingobacteriaceae</taxon>
        <taxon>Parapedobacter</taxon>
    </lineage>
</organism>
<reference evidence="3" key="1">
    <citation type="journal article" date="2019" name="Int. J. Syst. Evol. Microbiol.">
        <title>The Global Catalogue of Microorganisms (GCM) 10K type strain sequencing project: providing services to taxonomists for standard genome sequencing and annotation.</title>
        <authorList>
            <consortium name="The Broad Institute Genomics Platform"/>
            <consortium name="The Broad Institute Genome Sequencing Center for Infectious Disease"/>
            <person name="Wu L."/>
            <person name="Ma J."/>
        </authorList>
    </citation>
    <scope>NUCLEOTIDE SEQUENCE [LARGE SCALE GENOMIC DNA]</scope>
    <source>
        <strain evidence="3">KCTC 52416</strain>
    </source>
</reference>
<feature type="transmembrane region" description="Helical" evidence="1">
    <location>
        <begin position="20"/>
        <end position="37"/>
    </location>
</feature>
<name>A0ABV7JLX2_9SPHI</name>
<evidence type="ECO:0000313" key="3">
    <source>
        <dbReference type="Proteomes" id="UP001595526"/>
    </source>
</evidence>
<keyword evidence="1" id="KW-1133">Transmembrane helix</keyword>
<dbReference type="InterPro" id="IPR051675">
    <property type="entry name" value="Endo/Exo/Phosphatase_dom_1"/>
</dbReference>
<keyword evidence="3" id="KW-1185">Reference proteome</keyword>